<comment type="caution">
    <text evidence="2">The sequence shown here is derived from an EMBL/GenBank/DDBJ whole genome shotgun (WGS) entry which is preliminary data.</text>
</comment>
<sequence length="69" mass="7669">MACESQRRSKRTRPWFGGGREASASTAPGLDPLQPLKRSVLALVECFLGNGTPRKPIPLLLASPRRRRR</sequence>
<reference evidence="2" key="1">
    <citation type="journal article" date="2022" name="bioRxiv">
        <title>Sequencing and chromosome-scale assembly of the giantPleurodeles waltlgenome.</title>
        <authorList>
            <person name="Brown T."/>
            <person name="Elewa A."/>
            <person name="Iarovenko S."/>
            <person name="Subramanian E."/>
            <person name="Araus A.J."/>
            <person name="Petzold A."/>
            <person name="Susuki M."/>
            <person name="Suzuki K.-i.T."/>
            <person name="Hayashi T."/>
            <person name="Toyoda A."/>
            <person name="Oliveira C."/>
            <person name="Osipova E."/>
            <person name="Leigh N.D."/>
            <person name="Simon A."/>
            <person name="Yun M.H."/>
        </authorList>
    </citation>
    <scope>NUCLEOTIDE SEQUENCE</scope>
    <source>
        <strain evidence="2">20211129_DDA</strain>
        <tissue evidence="2">Liver</tissue>
    </source>
</reference>
<feature type="region of interest" description="Disordered" evidence="1">
    <location>
        <begin position="1"/>
        <end position="31"/>
    </location>
</feature>
<dbReference type="EMBL" id="JANPWB010000015">
    <property type="protein sequence ID" value="KAJ1088611.1"/>
    <property type="molecule type" value="Genomic_DNA"/>
</dbReference>
<evidence type="ECO:0000256" key="1">
    <source>
        <dbReference type="SAM" id="MobiDB-lite"/>
    </source>
</evidence>
<dbReference type="AlphaFoldDB" id="A0AAV7LAH4"/>
<organism evidence="2 3">
    <name type="scientific">Pleurodeles waltl</name>
    <name type="common">Iberian ribbed newt</name>
    <dbReference type="NCBI Taxonomy" id="8319"/>
    <lineage>
        <taxon>Eukaryota</taxon>
        <taxon>Metazoa</taxon>
        <taxon>Chordata</taxon>
        <taxon>Craniata</taxon>
        <taxon>Vertebrata</taxon>
        <taxon>Euteleostomi</taxon>
        <taxon>Amphibia</taxon>
        <taxon>Batrachia</taxon>
        <taxon>Caudata</taxon>
        <taxon>Salamandroidea</taxon>
        <taxon>Salamandridae</taxon>
        <taxon>Pleurodelinae</taxon>
        <taxon>Pleurodeles</taxon>
    </lineage>
</organism>
<evidence type="ECO:0000313" key="2">
    <source>
        <dbReference type="EMBL" id="KAJ1088611.1"/>
    </source>
</evidence>
<proteinExistence type="predicted"/>
<accession>A0AAV7LAH4</accession>
<dbReference type="Proteomes" id="UP001066276">
    <property type="component" value="Chromosome 11"/>
</dbReference>
<evidence type="ECO:0000313" key="3">
    <source>
        <dbReference type="Proteomes" id="UP001066276"/>
    </source>
</evidence>
<name>A0AAV7LAH4_PLEWA</name>
<protein>
    <submittedName>
        <fullName evidence="2">Uncharacterized protein</fullName>
    </submittedName>
</protein>
<keyword evidence="3" id="KW-1185">Reference proteome</keyword>
<gene>
    <name evidence="2" type="ORF">NDU88_001767</name>
</gene>